<sequence>MGNAQPAPGIELAQWIRALRAELLDAQRSGAQKSLHIQVGLVGLELEVTTTFSADARGGLRVWVLDANTGTARTRTSIQCLRLTLQPVGAPDGNDNHERVLVSDTKLSAHPD</sequence>
<feature type="region of interest" description="Disordered" evidence="1">
    <location>
        <begin position="88"/>
        <end position="112"/>
    </location>
</feature>
<evidence type="ECO:0000256" key="1">
    <source>
        <dbReference type="SAM" id="MobiDB-lite"/>
    </source>
</evidence>
<feature type="domain" description="Trypsin-co-occurring" evidence="2">
    <location>
        <begin position="10"/>
        <end position="87"/>
    </location>
</feature>
<organism evidence="3 4">
    <name type="scientific">Embleya hyalina</name>
    <dbReference type="NCBI Taxonomy" id="516124"/>
    <lineage>
        <taxon>Bacteria</taxon>
        <taxon>Bacillati</taxon>
        <taxon>Actinomycetota</taxon>
        <taxon>Actinomycetes</taxon>
        <taxon>Kitasatosporales</taxon>
        <taxon>Streptomycetaceae</taxon>
        <taxon>Embleya</taxon>
    </lineage>
</organism>
<proteinExistence type="predicted"/>
<accession>A0A401YNJ0</accession>
<dbReference type="InterPro" id="IPR045608">
    <property type="entry name" value="Trypco2"/>
</dbReference>
<evidence type="ECO:0000259" key="2">
    <source>
        <dbReference type="Pfam" id="PF19631"/>
    </source>
</evidence>
<gene>
    <name evidence="3" type="ORF">EHYA_03850</name>
</gene>
<dbReference type="OrthoDB" id="3696289at2"/>
<protein>
    <recommendedName>
        <fullName evidence="2">Trypsin-co-occurring domain-containing protein</fullName>
    </recommendedName>
</protein>
<dbReference type="AlphaFoldDB" id="A0A401YNJ0"/>
<name>A0A401YNJ0_9ACTN</name>
<reference evidence="3 4" key="1">
    <citation type="submission" date="2018-12" db="EMBL/GenBank/DDBJ databases">
        <title>Draft genome sequence of Embleya hyalina NBRC 13850T.</title>
        <authorList>
            <person name="Komaki H."/>
            <person name="Hosoyama A."/>
            <person name="Kimura A."/>
            <person name="Ichikawa N."/>
            <person name="Tamura T."/>
        </authorList>
    </citation>
    <scope>NUCLEOTIDE SEQUENCE [LARGE SCALE GENOMIC DNA]</scope>
    <source>
        <strain evidence="3 4">NBRC 13850</strain>
    </source>
</reference>
<evidence type="ECO:0000313" key="3">
    <source>
        <dbReference type="EMBL" id="GCD96166.1"/>
    </source>
</evidence>
<dbReference type="Pfam" id="PF19631">
    <property type="entry name" value="Trypco2"/>
    <property type="match status" value="1"/>
</dbReference>
<dbReference type="EMBL" id="BIFH01000019">
    <property type="protein sequence ID" value="GCD96166.1"/>
    <property type="molecule type" value="Genomic_DNA"/>
</dbReference>
<keyword evidence="4" id="KW-1185">Reference proteome</keyword>
<dbReference type="RefSeq" id="WP_126638229.1">
    <property type="nucleotide sequence ID" value="NZ_BIFH01000019.1"/>
</dbReference>
<dbReference type="Proteomes" id="UP000286931">
    <property type="component" value="Unassembled WGS sequence"/>
</dbReference>
<evidence type="ECO:0000313" key="4">
    <source>
        <dbReference type="Proteomes" id="UP000286931"/>
    </source>
</evidence>
<comment type="caution">
    <text evidence="3">The sequence shown here is derived from an EMBL/GenBank/DDBJ whole genome shotgun (WGS) entry which is preliminary data.</text>
</comment>
<feature type="compositionally biased region" description="Basic and acidic residues" evidence="1">
    <location>
        <begin position="94"/>
        <end position="112"/>
    </location>
</feature>